<dbReference type="AlphaFoldDB" id="A0AB33K7L8"/>
<feature type="compositionally biased region" description="Low complexity" evidence="1">
    <location>
        <begin position="149"/>
        <end position="195"/>
    </location>
</feature>
<proteinExistence type="predicted"/>
<dbReference type="KEGG" id="stcm:SCMC78_15690"/>
<gene>
    <name evidence="3" type="ORF">SCMC78_15690</name>
</gene>
<evidence type="ECO:0000256" key="2">
    <source>
        <dbReference type="SAM" id="Phobius"/>
    </source>
</evidence>
<dbReference type="Gene3D" id="1.25.40.10">
    <property type="entry name" value="Tetratricopeptide repeat domain"/>
    <property type="match status" value="1"/>
</dbReference>
<keyword evidence="2" id="KW-0812">Transmembrane</keyword>
<sequence length="195" mass="20908">MRAKITYLVTAAVLVFYFVLVGSRGLMLIRHGTLVTVTFGIAVLILPVIGVWFLWKNTQFVRRANALAAELDAEGGLPVDDLARTPSGRIDRDAADAVFTKRREETEDAPDDWRTWFRLAVAYQDARDTPRARKAMQRAIALHRSGPRSPSAHPTPSSAPDASTPSSAPDTSTPSSALDTPAPSSPAAPSSPSGA</sequence>
<dbReference type="SUPFAM" id="SSF48452">
    <property type="entry name" value="TPR-like"/>
    <property type="match status" value="1"/>
</dbReference>
<evidence type="ECO:0000256" key="1">
    <source>
        <dbReference type="SAM" id="MobiDB-lite"/>
    </source>
</evidence>
<accession>A0AB33K7L8</accession>
<keyword evidence="2" id="KW-0472">Membrane</keyword>
<name>A0AB33K7L8_9ACTN</name>
<dbReference type="InterPro" id="IPR011990">
    <property type="entry name" value="TPR-like_helical_dom_sf"/>
</dbReference>
<keyword evidence="2" id="KW-1133">Transmembrane helix</keyword>
<feature type="transmembrane region" description="Helical" evidence="2">
    <location>
        <begin position="7"/>
        <end position="27"/>
    </location>
</feature>
<feature type="region of interest" description="Disordered" evidence="1">
    <location>
        <begin position="143"/>
        <end position="195"/>
    </location>
</feature>
<dbReference type="RefSeq" id="WP_406191934.1">
    <property type="nucleotide sequence ID" value="NZ_AP035884.1"/>
</dbReference>
<feature type="transmembrane region" description="Helical" evidence="2">
    <location>
        <begin position="33"/>
        <end position="55"/>
    </location>
</feature>
<evidence type="ECO:0008006" key="4">
    <source>
        <dbReference type="Google" id="ProtNLM"/>
    </source>
</evidence>
<protein>
    <recommendedName>
        <fullName evidence="4">Tetratricopeptide repeat protein</fullName>
    </recommendedName>
</protein>
<organism evidence="3">
    <name type="scientific">Streptomyces sp. CMC78</name>
    <dbReference type="NCBI Taxonomy" id="3231512"/>
    <lineage>
        <taxon>Bacteria</taxon>
        <taxon>Bacillati</taxon>
        <taxon>Actinomycetota</taxon>
        <taxon>Actinomycetes</taxon>
        <taxon>Kitasatosporales</taxon>
        <taxon>Streptomycetaceae</taxon>
        <taxon>Streptomyces</taxon>
    </lineage>
</organism>
<dbReference type="EMBL" id="AP035884">
    <property type="protein sequence ID" value="BFP51762.1"/>
    <property type="molecule type" value="Genomic_DNA"/>
</dbReference>
<reference evidence="3" key="1">
    <citation type="submission" date="2024-07" db="EMBL/GenBank/DDBJ databases">
        <title>Complete genome sequences of cellulolytic bacteria, Kitasatospora sp. CMC57 and Streptomyces sp. CMC78, isolated from Japanese agricultural soil.</title>
        <authorList>
            <person name="Hashimoto T."/>
            <person name="Ito M."/>
            <person name="Iwamoto M."/>
            <person name="Fukahori D."/>
            <person name="Shoda T."/>
            <person name="Sakoda M."/>
            <person name="Morohoshi T."/>
            <person name="Mitsuboshi M."/>
            <person name="Nishizawa T."/>
        </authorList>
    </citation>
    <scope>NUCLEOTIDE SEQUENCE</scope>
    <source>
        <strain evidence="3">CMC78</strain>
    </source>
</reference>
<evidence type="ECO:0000313" key="3">
    <source>
        <dbReference type="EMBL" id="BFP51762.1"/>
    </source>
</evidence>